<comment type="subcellular location">
    <subcellularLocation>
        <location evidence="1">Membrane</location>
        <topology evidence="1">Multi-pass membrane protein</topology>
    </subcellularLocation>
</comment>
<feature type="transmembrane region" description="Helical" evidence="5">
    <location>
        <begin position="125"/>
        <end position="143"/>
    </location>
</feature>
<evidence type="ECO:0000256" key="1">
    <source>
        <dbReference type="ARBA" id="ARBA00004141"/>
    </source>
</evidence>
<dbReference type="InterPro" id="IPR007568">
    <property type="entry name" value="RTA1"/>
</dbReference>
<keyword evidence="2 5" id="KW-0812">Transmembrane</keyword>
<dbReference type="Pfam" id="PF04479">
    <property type="entry name" value="RTA1"/>
    <property type="match status" value="1"/>
</dbReference>
<organism evidence="6 7">
    <name type="scientific">Cercospora kikuchii</name>
    <dbReference type="NCBI Taxonomy" id="84275"/>
    <lineage>
        <taxon>Eukaryota</taxon>
        <taxon>Fungi</taxon>
        <taxon>Dikarya</taxon>
        <taxon>Ascomycota</taxon>
        <taxon>Pezizomycotina</taxon>
        <taxon>Dothideomycetes</taxon>
        <taxon>Dothideomycetidae</taxon>
        <taxon>Mycosphaerellales</taxon>
        <taxon>Mycosphaerellaceae</taxon>
        <taxon>Cercospora</taxon>
    </lineage>
</organism>
<feature type="transmembrane region" description="Helical" evidence="5">
    <location>
        <begin position="219"/>
        <end position="237"/>
    </location>
</feature>
<evidence type="ECO:0000313" key="7">
    <source>
        <dbReference type="Proteomes" id="UP000825890"/>
    </source>
</evidence>
<dbReference type="EMBL" id="BOLY01000002">
    <property type="protein sequence ID" value="GIZ38860.1"/>
    <property type="molecule type" value="Genomic_DNA"/>
</dbReference>
<dbReference type="OrthoDB" id="3358017at2759"/>
<feature type="transmembrane region" description="Helical" evidence="5">
    <location>
        <begin position="155"/>
        <end position="176"/>
    </location>
</feature>
<feature type="transmembrane region" description="Helical" evidence="5">
    <location>
        <begin position="84"/>
        <end position="104"/>
    </location>
</feature>
<dbReference type="GO" id="GO:0016020">
    <property type="term" value="C:membrane"/>
    <property type="evidence" value="ECO:0007669"/>
    <property type="project" value="UniProtKB-SubCell"/>
</dbReference>
<dbReference type="PANTHER" id="PTHR31465:SF1">
    <property type="entry name" value="PROTEIN RTA1-RELATED"/>
    <property type="match status" value="1"/>
</dbReference>
<evidence type="ECO:0000256" key="3">
    <source>
        <dbReference type="ARBA" id="ARBA00022989"/>
    </source>
</evidence>
<comment type="caution">
    <text evidence="6">The sequence shown here is derived from an EMBL/GenBank/DDBJ whole genome shotgun (WGS) entry which is preliminary data.</text>
</comment>
<gene>
    <name evidence="6" type="ORF">CKM354_000225900</name>
</gene>
<evidence type="ECO:0000256" key="5">
    <source>
        <dbReference type="SAM" id="Phobius"/>
    </source>
</evidence>
<evidence type="ECO:0000256" key="2">
    <source>
        <dbReference type="ARBA" id="ARBA00022692"/>
    </source>
</evidence>
<keyword evidence="7" id="KW-1185">Reference proteome</keyword>
<accession>A0A9P3CF82</accession>
<dbReference type="GeneID" id="68287834"/>
<feature type="transmembrane region" description="Helical" evidence="5">
    <location>
        <begin position="50"/>
        <end position="72"/>
    </location>
</feature>
<dbReference type="AlphaFoldDB" id="A0A9P3CF82"/>
<sequence>MHSTSALDCESTYRYYTPSIPLATVAVVLFTFGVGVHTTRMIQTNTWDNVFMVLGGCCQLVGYIARLVSAWHPCSKPLFDAQKVLLLFGPSLLMFTITLTHTQYIRAIRAEAFCWVPALQWQRPAYLSCNTIIMVLQAAGAGMTATSLSREDAEIASKVAIAGYMVQVLFSIYLLAEHTCVGFRTKKAAKVSRDDDLTTMASEPSLMSAKDLFQHWSRWGNLIALGIGIAGMGRSMMRLGETKADFMKENEWPGYAFDGYQMAVVMGSWGIFYLPDKCAEVLRSQGRYYSLAMEMQSA</sequence>
<feature type="transmembrane region" description="Helical" evidence="5">
    <location>
        <begin position="257"/>
        <end position="274"/>
    </location>
</feature>
<feature type="transmembrane region" description="Helical" evidence="5">
    <location>
        <begin position="20"/>
        <end position="38"/>
    </location>
</feature>
<dbReference type="RefSeq" id="XP_044653347.1">
    <property type="nucleotide sequence ID" value="XM_044797412.1"/>
</dbReference>
<evidence type="ECO:0000256" key="4">
    <source>
        <dbReference type="ARBA" id="ARBA00023136"/>
    </source>
</evidence>
<protein>
    <submittedName>
        <fullName evidence="6">Uncharacterized protein</fullName>
    </submittedName>
</protein>
<reference evidence="6 7" key="1">
    <citation type="submission" date="2021-01" db="EMBL/GenBank/DDBJ databases">
        <title>Cercospora kikuchii MAFF 305040 whole genome shotgun sequence.</title>
        <authorList>
            <person name="Kashiwa T."/>
            <person name="Suzuki T."/>
        </authorList>
    </citation>
    <scope>NUCLEOTIDE SEQUENCE [LARGE SCALE GENOMIC DNA]</scope>
    <source>
        <strain evidence="6 7">MAFF 305040</strain>
    </source>
</reference>
<proteinExistence type="predicted"/>
<keyword evidence="4 5" id="KW-0472">Membrane</keyword>
<dbReference type="PANTHER" id="PTHR31465">
    <property type="entry name" value="PROTEIN RTA1-RELATED"/>
    <property type="match status" value="1"/>
</dbReference>
<keyword evidence="3 5" id="KW-1133">Transmembrane helix</keyword>
<name>A0A9P3CF82_9PEZI</name>
<evidence type="ECO:0000313" key="6">
    <source>
        <dbReference type="EMBL" id="GIZ38860.1"/>
    </source>
</evidence>
<dbReference type="Proteomes" id="UP000825890">
    <property type="component" value="Unassembled WGS sequence"/>
</dbReference>